<dbReference type="Proteomes" id="UP000792457">
    <property type="component" value="Unassembled WGS sequence"/>
</dbReference>
<protein>
    <submittedName>
        <fullName evidence="2">Uncharacterized protein</fullName>
    </submittedName>
</protein>
<evidence type="ECO:0000313" key="3">
    <source>
        <dbReference type="Proteomes" id="UP000792457"/>
    </source>
</evidence>
<accession>A0A8K0JVV4</accession>
<reference evidence="2" key="2">
    <citation type="submission" date="2017-10" db="EMBL/GenBank/DDBJ databases">
        <title>Ladona fulva Genome sequencing and assembly.</title>
        <authorList>
            <person name="Murali S."/>
            <person name="Richards S."/>
            <person name="Bandaranaike D."/>
            <person name="Bellair M."/>
            <person name="Blankenburg K."/>
            <person name="Chao H."/>
            <person name="Dinh H."/>
            <person name="Doddapaneni H."/>
            <person name="Dugan-Rocha S."/>
            <person name="Elkadiri S."/>
            <person name="Gnanaolivu R."/>
            <person name="Hernandez B."/>
            <person name="Skinner E."/>
            <person name="Javaid M."/>
            <person name="Lee S."/>
            <person name="Li M."/>
            <person name="Ming W."/>
            <person name="Munidasa M."/>
            <person name="Muniz J."/>
            <person name="Nguyen L."/>
            <person name="Hughes D."/>
            <person name="Osuji N."/>
            <person name="Pu L.-L."/>
            <person name="Puazo M."/>
            <person name="Qu C."/>
            <person name="Quiroz J."/>
            <person name="Raj R."/>
            <person name="Weissenberger G."/>
            <person name="Xin Y."/>
            <person name="Zou X."/>
            <person name="Han Y."/>
            <person name="Worley K."/>
            <person name="Muzny D."/>
            <person name="Gibbs R."/>
        </authorList>
    </citation>
    <scope>NUCLEOTIDE SEQUENCE</scope>
    <source>
        <strain evidence="2">Sampled in the wild</strain>
    </source>
</reference>
<name>A0A8K0JVV4_LADFU</name>
<evidence type="ECO:0000256" key="1">
    <source>
        <dbReference type="SAM" id="MobiDB-lite"/>
    </source>
</evidence>
<sequence length="101" mass="11514">MNTDQENRPLQKPTEIWGENPRFHDPSLTVETNIAACKIPYQNSAPRHRTLCKPILMHISVVPQSSYSPGLFPCDISLLPSLKKHLKGRLLEVVDIIQKSW</sequence>
<dbReference type="EMBL" id="KZ308157">
    <property type="protein sequence ID" value="KAG8223316.1"/>
    <property type="molecule type" value="Genomic_DNA"/>
</dbReference>
<gene>
    <name evidence="2" type="ORF">J437_LFUL001190</name>
</gene>
<dbReference type="AlphaFoldDB" id="A0A8K0JVV4"/>
<feature type="region of interest" description="Disordered" evidence="1">
    <location>
        <begin position="1"/>
        <end position="23"/>
    </location>
</feature>
<reference evidence="2" key="1">
    <citation type="submission" date="2013-04" db="EMBL/GenBank/DDBJ databases">
        <authorList>
            <person name="Qu J."/>
            <person name="Murali S.C."/>
            <person name="Bandaranaike D."/>
            <person name="Bellair M."/>
            <person name="Blankenburg K."/>
            <person name="Chao H."/>
            <person name="Dinh H."/>
            <person name="Doddapaneni H."/>
            <person name="Downs B."/>
            <person name="Dugan-Rocha S."/>
            <person name="Elkadiri S."/>
            <person name="Gnanaolivu R.D."/>
            <person name="Hernandez B."/>
            <person name="Javaid M."/>
            <person name="Jayaseelan J.C."/>
            <person name="Lee S."/>
            <person name="Li M."/>
            <person name="Ming W."/>
            <person name="Munidasa M."/>
            <person name="Muniz J."/>
            <person name="Nguyen L."/>
            <person name="Ongeri F."/>
            <person name="Osuji N."/>
            <person name="Pu L.-L."/>
            <person name="Puazo M."/>
            <person name="Qu C."/>
            <person name="Quiroz J."/>
            <person name="Raj R."/>
            <person name="Weissenberger G."/>
            <person name="Xin Y."/>
            <person name="Zou X."/>
            <person name="Han Y."/>
            <person name="Richards S."/>
            <person name="Worley K."/>
            <person name="Muzny D."/>
            <person name="Gibbs R."/>
        </authorList>
    </citation>
    <scope>NUCLEOTIDE SEQUENCE</scope>
    <source>
        <strain evidence="2">Sampled in the wild</strain>
    </source>
</reference>
<comment type="caution">
    <text evidence="2">The sequence shown here is derived from an EMBL/GenBank/DDBJ whole genome shotgun (WGS) entry which is preliminary data.</text>
</comment>
<proteinExistence type="predicted"/>
<evidence type="ECO:0000313" key="2">
    <source>
        <dbReference type="EMBL" id="KAG8223316.1"/>
    </source>
</evidence>
<keyword evidence="3" id="KW-1185">Reference proteome</keyword>
<organism evidence="2 3">
    <name type="scientific">Ladona fulva</name>
    <name type="common">Scarce chaser dragonfly</name>
    <name type="synonym">Libellula fulva</name>
    <dbReference type="NCBI Taxonomy" id="123851"/>
    <lineage>
        <taxon>Eukaryota</taxon>
        <taxon>Metazoa</taxon>
        <taxon>Ecdysozoa</taxon>
        <taxon>Arthropoda</taxon>
        <taxon>Hexapoda</taxon>
        <taxon>Insecta</taxon>
        <taxon>Pterygota</taxon>
        <taxon>Palaeoptera</taxon>
        <taxon>Odonata</taxon>
        <taxon>Epiprocta</taxon>
        <taxon>Anisoptera</taxon>
        <taxon>Libelluloidea</taxon>
        <taxon>Libellulidae</taxon>
        <taxon>Ladona</taxon>
    </lineage>
</organism>